<name>J7RB33_HUIN7</name>
<evidence type="ECO:0000256" key="1">
    <source>
        <dbReference type="ARBA" id="ARBA00022737"/>
    </source>
</evidence>
<feature type="region of interest" description="Disordered" evidence="3">
    <location>
        <begin position="126"/>
        <end position="153"/>
    </location>
</feature>
<reference evidence="5 6" key="1">
    <citation type="journal article" date="2011" name="Proc. Natl. Acad. Sci. U.S.A.">
        <title>Evolutionary erosion of yeast sex chromosomes by mating-type switching accidents.</title>
        <authorList>
            <person name="Gordon J.L."/>
            <person name="Armisen D."/>
            <person name="Proux-Wera E."/>
            <person name="Oheigeartaigh S.S."/>
            <person name="Byrne K.P."/>
            <person name="Wolfe K.H."/>
        </authorList>
    </citation>
    <scope>NUCLEOTIDE SEQUENCE [LARGE SCALE GENOMIC DNA]</scope>
    <source>
        <strain evidence="6">ATCC MYA-139 / BCRC 22969 / CBS 8797 / CCRC 22969 / KCTC 17520 / NBRC 10181 / NCYC 3082</strain>
    </source>
</reference>
<dbReference type="GO" id="GO:0000131">
    <property type="term" value="C:incipient cellular bud site"/>
    <property type="evidence" value="ECO:0007669"/>
    <property type="project" value="TreeGrafter"/>
</dbReference>
<dbReference type="SMART" id="SM00555">
    <property type="entry name" value="GIT"/>
    <property type="match status" value="2"/>
</dbReference>
<feature type="compositionally biased region" description="Basic and acidic residues" evidence="3">
    <location>
        <begin position="845"/>
        <end position="860"/>
    </location>
</feature>
<evidence type="ECO:0000259" key="4">
    <source>
        <dbReference type="SMART" id="SM00555"/>
    </source>
</evidence>
<dbReference type="OrthoDB" id="5588096at2759"/>
<dbReference type="GO" id="GO:0005934">
    <property type="term" value="C:cellular bud tip"/>
    <property type="evidence" value="ECO:0007669"/>
    <property type="project" value="TreeGrafter"/>
</dbReference>
<feature type="domain" description="GIT Spa2 homology (SHD)" evidence="4">
    <location>
        <begin position="94"/>
        <end position="124"/>
    </location>
</feature>
<dbReference type="HOGENOM" id="CLU_002012_0_0_1"/>
<dbReference type="PANTHER" id="PTHR21601:SF0">
    <property type="entry name" value="PROTEIN SPA2-RELATED"/>
    <property type="match status" value="1"/>
</dbReference>
<feature type="region of interest" description="Disordered" evidence="3">
    <location>
        <begin position="758"/>
        <end position="880"/>
    </location>
</feature>
<feature type="compositionally biased region" description="Polar residues" evidence="3">
    <location>
        <begin position="1004"/>
        <end position="1019"/>
    </location>
</feature>
<feature type="region of interest" description="Disordered" evidence="3">
    <location>
        <begin position="698"/>
        <end position="746"/>
    </location>
</feature>
<dbReference type="Gene3D" id="1.20.120.330">
    <property type="entry name" value="Nucleotidyltransferases domain 2"/>
    <property type="match status" value="1"/>
</dbReference>
<feature type="compositionally biased region" description="Basic and acidic residues" evidence="3">
    <location>
        <begin position="784"/>
        <end position="800"/>
    </location>
</feature>
<dbReference type="InterPro" id="IPR039892">
    <property type="entry name" value="Spa2/Sph1"/>
</dbReference>
<evidence type="ECO:0000256" key="3">
    <source>
        <dbReference type="SAM" id="MobiDB-lite"/>
    </source>
</evidence>
<dbReference type="Pfam" id="PF12205">
    <property type="entry name" value="GIT1_C"/>
    <property type="match status" value="1"/>
</dbReference>
<keyword evidence="1" id="KW-0677">Repeat</keyword>
<feature type="region of interest" description="Disordered" evidence="3">
    <location>
        <begin position="1034"/>
        <end position="1100"/>
    </location>
</feature>
<feature type="compositionally biased region" description="Basic and acidic residues" evidence="3">
    <location>
        <begin position="205"/>
        <end position="215"/>
    </location>
</feature>
<feature type="region of interest" description="Disordered" evidence="3">
    <location>
        <begin position="168"/>
        <end position="434"/>
    </location>
</feature>
<feature type="coiled-coil region" evidence="2">
    <location>
        <begin position="457"/>
        <end position="491"/>
    </location>
</feature>
<dbReference type="InterPro" id="IPR022018">
    <property type="entry name" value="GIT1_C"/>
</dbReference>
<feature type="compositionally biased region" description="Polar residues" evidence="3">
    <location>
        <begin position="758"/>
        <end position="783"/>
    </location>
</feature>
<dbReference type="KEGG" id="kng:KNAG_0I03010"/>
<dbReference type="PANTHER" id="PTHR21601">
    <property type="entry name" value="SPA2 PROTEIN"/>
    <property type="match status" value="1"/>
</dbReference>
<dbReference type="GO" id="GO:1902716">
    <property type="term" value="C:cell cortex of growing cell tip"/>
    <property type="evidence" value="ECO:0007669"/>
    <property type="project" value="TreeGrafter"/>
</dbReference>
<feature type="compositionally biased region" description="Basic and acidic residues" evidence="3">
    <location>
        <begin position="1052"/>
        <end position="1070"/>
    </location>
</feature>
<feature type="compositionally biased region" description="Basic and acidic residues" evidence="3">
    <location>
        <begin position="971"/>
        <end position="990"/>
    </location>
</feature>
<evidence type="ECO:0000313" key="5">
    <source>
        <dbReference type="EMBL" id="CCK72085.1"/>
    </source>
</evidence>
<keyword evidence="2" id="KW-0175">Coiled coil</keyword>
<feature type="compositionally biased region" description="Polar residues" evidence="3">
    <location>
        <begin position="141"/>
        <end position="152"/>
    </location>
</feature>
<dbReference type="Pfam" id="PF08518">
    <property type="entry name" value="GIT_SHD"/>
    <property type="match status" value="2"/>
</dbReference>
<feature type="compositionally biased region" description="Polar residues" evidence="3">
    <location>
        <begin position="343"/>
        <end position="353"/>
    </location>
</feature>
<feature type="domain" description="GIT Spa2 homology (SHD)" evidence="4">
    <location>
        <begin position="44"/>
        <end position="74"/>
    </location>
</feature>
<dbReference type="STRING" id="1071383.J7RB33"/>
<sequence>MNSVKFTTEHSRDVYQYYVKLKTYFDITGLDLQDRASSARAKKARAKLLKLSSLQFYELSTDVTDELQRRINEDQNKPEYLLPKTSFHVKRNQARQKLSNLSQLRFNDLVDDILFEIQRREYHLPSSVQNDEADQREEHSNNANLPSGQNGATGVAYDIDNIMSPKVGDPSFLAPSTPTAAHPPVILAGNRNSDEPESPSFNLDTLKDINDEKHTAGFNAGPVMGDSTESPQLKSSPIIPRINVSESDAGTETDTGTMGSLPPATSTIQQSVIIPQKASIDWSSSDESDNEADAPKHGEVNKGAVSKETTNYELPSDDTRKSGQKDSPPQETARDIPLPDATGLTSQKLSSSSPDDHPVEMTQKSTRVPDLAFADDSSLNIPYQDSGFVGDDDSPLKAKTESNSASKTKLKSPTDADLGLQLQVPAPPPVDTVERNDVPVSLAKDTKLSQPGHDESISHLQKELLKLNTQIGDLSIENENLKQKLSESEFKLRMKKNGKTTKNYETFFEVETLLNEKSVQKHISKNGIIPIDFVTKLHNLITELFVSLNTGHNNEENENKNKNKIPQHKGFGEFLFRLVAQISGLVSSIIDLVKLIKDCSDLCTLLRSSMSHAINAIRYYSLYESLLPKVIVFASISEVAFAVCQIIQTAKITSVPGLDLVQEKNKPSPNAAKSKVEAEVRNIPGTPVLVDREELASTFSEPTAQREPKPTDSPVKPLRIIEKVINSPVLKPQGPRSTMRKPSGSGLVSLMLDNKRVSSPSLKVSSNQSSEKNLSNLSGQSISAKDDVEAPVKDKNEFDKSGATSPTLSDLNLLKEPSSSIDSVTEQEMGKAKETSAASASENTPAEKPEDSNRLTKESPKSNVTALSLTEPSGPAKNVADKLFDKLNSISPDREIRSNFSDDSDDEKLDILALKKSMGQDYTTKEESGPVDSVPKMKPIKINKLESSSLRRVDVSNGGGAKGLGITMNSETKKQPTKRQDEPIVRKQDEAAPQETPTVRVESKTNPASHPNGQENLNLSPVIKQENEDDLNISHHSSEASDNDDSYQFAPLEKREKVDEPRTSIKEESPKIGLIAGNANDKENSSGEEYTDDTDSEEDEEEVDFDVDAFDIENPDNTLSELLLYLEHQTVEVISTIQSLLSSIKEPKSTKGSLRKESNAINQVIGQMADATSVSMNQSRNANLKKHGGWVVQSLEDCARRMTILCQLSKDGVFQEESSDNDYADKNFKQRLAGIAFDVAKCTKELVKSVEEASLKEEIDFLNSKLE</sequence>
<dbReference type="EMBL" id="HE978322">
    <property type="protein sequence ID" value="CCK72085.1"/>
    <property type="molecule type" value="Genomic_DNA"/>
</dbReference>
<feature type="region of interest" description="Disordered" evidence="3">
    <location>
        <begin position="916"/>
        <end position="1019"/>
    </location>
</feature>
<dbReference type="RefSeq" id="XP_022466330.1">
    <property type="nucleotide sequence ID" value="XM_022609989.1"/>
</dbReference>
<dbReference type="AlphaFoldDB" id="J7RB33"/>
<dbReference type="GO" id="GO:0036267">
    <property type="term" value="P:invasive filamentous growth"/>
    <property type="evidence" value="ECO:0007669"/>
    <property type="project" value="TreeGrafter"/>
</dbReference>
<evidence type="ECO:0000256" key="2">
    <source>
        <dbReference type="SAM" id="Coils"/>
    </source>
</evidence>
<dbReference type="eggNOG" id="ENOG502QS1N">
    <property type="taxonomic scope" value="Eukaryota"/>
</dbReference>
<protein>
    <recommendedName>
        <fullName evidence="4">GIT Spa2 homology (SHD) domain-containing protein</fullName>
    </recommendedName>
</protein>
<dbReference type="GO" id="GO:0043332">
    <property type="term" value="C:mating projection tip"/>
    <property type="evidence" value="ECO:0007669"/>
    <property type="project" value="TreeGrafter"/>
</dbReference>
<dbReference type="GeneID" id="34527828"/>
<proteinExistence type="predicted"/>
<keyword evidence="6" id="KW-1185">Reference proteome</keyword>
<dbReference type="GO" id="GO:0007121">
    <property type="term" value="P:bipolar cellular bud site selection"/>
    <property type="evidence" value="ECO:0007669"/>
    <property type="project" value="TreeGrafter"/>
</dbReference>
<feature type="compositionally biased region" description="Polar residues" evidence="3">
    <location>
        <begin position="861"/>
        <end position="871"/>
    </location>
</feature>
<dbReference type="GO" id="GO:0005826">
    <property type="term" value="C:actomyosin contractile ring"/>
    <property type="evidence" value="ECO:0007669"/>
    <property type="project" value="TreeGrafter"/>
</dbReference>
<accession>J7RB33</accession>
<feature type="compositionally biased region" description="Acidic residues" evidence="3">
    <location>
        <begin position="1089"/>
        <end position="1100"/>
    </location>
</feature>
<dbReference type="GO" id="GO:0005935">
    <property type="term" value="C:cellular bud neck"/>
    <property type="evidence" value="ECO:0007669"/>
    <property type="project" value="TreeGrafter"/>
</dbReference>
<gene>
    <name evidence="5" type="primary">KNAG0I03010</name>
    <name evidence="5" type="ordered locus">KNAG_0I03010</name>
</gene>
<feature type="compositionally biased region" description="Polar residues" evidence="3">
    <location>
        <begin position="817"/>
        <end position="826"/>
    </location>
</feature>
<reference evidence="6" key="2">
    <citation type="submission" date="2012-08" db="EMBL/GenBank/DDBJ databases">
        <title>Genome sequence of Kazachstania naganishii.</title>
        <authorList>
            <person name="Gordon J.L."/>
            <person name="Armisen D."/>
            <person name="Proux-Wera E."/>
            <person name="OhEigeartaigh S.S."/>
            <person name="Byrne K.P."/>
            <person name="Wolfe K.H."/>
        </authorList>
    </citation>
    <scope>NUCLEOTIDE SEQUENCE [LARGE SCALE GENOMIC DNA]</scope>
    <source>
        <strain evidence="6">ATCC MYA-139 / BCRC 22969 / CBS 8797 / CCRC 22969 / KCTC 17520 / NBRC 10181 / NCYC 3082</strain>
    </source>
</reference>
<dbReference type="FunFam" id="1.20.120.330:FF:000017">
    <property type="entry name" value="Polarisome protein, putative"/>
    <property type="match status" value="1"/>
</dbReference>
<dbReference type="GO" id="GO:0005078">
    <property type="term" value="F:MAP-kinase scaffold activity"/>
    <property type="evidence" value="ECO:0007669"/>
    <property type="project" value="TreeGrafter"/>
</dbReference>
<evidence type="ECO:0000313" key="6">
    <source>
        <dbReference type="Proteomes" id="UP000006310"/>
    </source>
</evidence>
<organism evidence="5 6">
    <name type="scientific">Huiozyma naganishii (strain ATCC MYA-139 / BCRC 22969 / CBS 8797 / KCTC 17520 / NBRC 10181 / NCYC 3082 / Yp74L-3)</name>
    <name type="common">Yeast</name>
    <name type="synonym">Kazachstania naganishii</name>
    <dbReference type="NCBI Taxonomy" id="1071383"/>
    <lineage>
        <taxon>Eukaryota</taxon>
        <taxon>Fungi</taxon>
        <taxon>Dikarya</taxon>
        <taxon>Ascomycota</taxon>
        <taxon>Saccharomycotina</taxon>
        <taxon>Saccharomycetes</taxon>
        <taxon>Saccharomycetales</taxon>
        <taxon>Saccharomycetaceae</taxon>
        <taxon>Huiozyma</taxon>
    </lineage>
</organism>
<dbReference type="InterPro" id="IPR013724">
    <property type="entry name" value="GIT_SHD"/>
</dbReference>
<dbReference type="GO" id="GO:0007124">
    <property type="term" value="P:pseudohyphal growth"/>
    <property type="evidence" value="ECO:0007669"/>
    <property type="project" value="TreeGrafter"/>
</dbReference>
<feature type="compositionally biased region" description="Polar residues" evidence="3">
    <location>
        <begin position="244"/>
        <end position="273"/>
    </location>
</feature>
<dbReference type="Proteomes" id="UP000006310">
    <property type="component" value="Chromosome 9"/>
</dbReference>